<reference evidence="2 3" key="1">
    <citation type="submission" date="2020-08" db="EMBL/GenBank/DDBJ databases">
        <title>Genomic Encyclopedia of Type Strains, Phase IV (KMG-IV): sequencing the most valuable type-strain genomes for metagenomic binning, comparative biology and taxonomic classification.</title>
        <authorList>
            <person name="Goeker M."/>
        </authorList>
    </citation>
    <scope>NUCLEOTIDE SEQUENCE [LARGE SCALE GENOMIC DNA]</scope>
    <source>
        <strain evidence="2 3">DSM 25622</strain>
    </source>
</reference>
<protein>
    <submittedName>
        <fullName evidence="2">Putative nucleic acid-binding Zn-ribbon protein</fullName>
    </submittedName>
</protein>
<evidence type="ECO:0000313" key="2">
    <source>
        <dbReference type="EMBL" id="MBB5693875.1"/>
    </source>
</evidence>
<dbReference type="RefSeq" id="WP_184516844.1">
    <property type="nucleotide sequence ID" value="NZ_JACIJD010000007.1"/>
</dbReference>
<feature type="region of interest" description="Disordered" evidence="1">
    <location>
        <begin position="1"/>
        <end position="20"/>
    </location>
</feature>
<gene>
    <name evidence="2" type="ORF">FHS87_001912</name>
</gene>
<organism evidence="2 3">
    <name type="scientific">Muricoccus pecuniae</name>
    <dbReference type="NCBI Taxonomy" id="693023"/>
    <lineage>
        <taxon>Bacteria</taxon>
        <taxon>Pseudomonadati</taxon>
        <taxon>Pseudomonadota</taxon>
        <taxon>Alphaproteobacteria</taxon>
        <taxon>Acetobacterales</taxon>
        <taxon>Roseomonadaceae</taxon>
        <taxon>Muricoccus</taxon>
    </lineage>
</organism>
<name>A0A840XZH4_9PROT</name>
<sequence>MSRRQRNRPAGKGAGPRASDLVTEVARLSRELEETRAKLRAVERDGIAAVTARRLAALEEGQQVARGQAVEASLARSRAEAELRTLQRAITEAPGPMGWLLRRAARRLKAGG</sequence>
<comment type="caution">
    <text evidence="2">The sequence shown here is derived from an EMBL/GenBank/DDBJ whole genome shotgun (WGS) entry which is preliminary data.</text>
</comment>
<evidence type="ECO:0000256" key="1">
    <source>
        <dbReference type="SAM" id="MobiDB-lite"/>
    </source>
</evidence>
<proteinExistence type="predicted"/>
<dbReference type="EMBL" id="JACIJD010000007">
    <property type="protein sequence ID" value="MBB5693875.1"/>
    <property type="molecule type" value="Genomic_DNA"/>
</dbReference>
<dbReference type="AlphaFoldDB" id="A0A840XZH4"/>
<evidence type="ECO:0000313" key="3">
    <source>
        <dbReference type="Proteomes" id="UP000580654"/>
    </source>
</evidence>
<accession>A0A840XZH4</accession>
<keyword evidence="3" id="KW-1185">Reference proteome</keyword>
<dbReference type="Proteomes" id="UP000580654">
    <property type="component" value="Unassembled WGS sequence"/>
</dbReference>